<protein>
    <submittedName>
        <fullName evidence="6">UDP-glucuronosyltransferase 2C1</fullName>
    </submittedName>
</protein>
<evidence type="ECO:0000256" key="5">
    <source>
        <dbReference type="SAM" id="SignalP"/>
    </source>
</evidence>
<proteinExistence type="inferred from homology"/>
<accession>A0A195CUR3</accession>
<dbReference type="SUPFAM" id="SSF53756">
    <property type="entry name" value="UDP-Glycosyltransferase/glycogen phosphorylase"/>
    <property type="match status" value="1"/>
</dbReference>
<feature type="signal peptide" evidence="5">
    <location>
        <begin position="1"/>
        <end position="19"/>
    </location>
</feature>
<keyword evidence="5" id="KW-0732">Signal</keyword>
<dbReference type="KEGG" id="ccoa:108772854"/>
<keyword evidence="7" id="KW-1185">Reference proteome</keyword>
<feature type="transmembrane region" description="Helical" evidence="4">
    <location>
        <begin position="455"/>
        <end position="480"/>
    </location>
</feature>
<organism evidence="6 7">
    <name type="scientific">Cyphomyrmex costatus</name>
    <dbReference type="NCBI Taxonomy" id="456900"/>
    <lineage>
        <taxon>Eukaryota</taxon>
        <taxon>Metazoa</taxon>
        <taxon>Ecdysozoa</taxon>
        <taxon>Arthropoda</taxon>
        <taxon>Hexapoda</taxon>
        <taxon>Insecta</taxon>
        <taxon>Pterygota</taxon>
        <taxon>Neoptera</taxon>
        <taxon>Endopterygota</taxon>
        <taxon>Hymenoptera</taxon>
        <taxon>Apocrita</taxon>
        <taxon>Aculeata</taxon>
        <taxon>Formicoidea</taxon>
        <taxon>Formicidae</taxon>
        <taxon>Myrmicinae</taxon>
        <taxon>Cyphomyrmex</taxon>
    </lineage>
</organism>
<dbReference type="STRING" id="456900.A0A195CUR3"/>
<dbReference type="PANTHER" id="PTHR48043">
    <property type="entry name" value="EG:EG0003.4 PROTEIN-RELATED"/>
    <property type="match status" value="1"/>
</dbReference>
<comment type="similarity">
    <text evidence="1">Belongs to the UDP-glycosyltransferase family.</text>
</comment>
<dbReference type="Pfam" id="PF00201">
    <property type="entry name" value="UDPGT"/>
    <property type="match status" value="1"/>
</dbReference>
<dbReference type="GO" id="GO:0008194">
    <property type="term" value="F:UDP-glycosyltransferase activity"/>
    <property type="evidence" value="ECO:0007669"/>
    <property type="project" value="InterPro"/>
</dbReference>
<keyword evidence="4" id="KW-0812">Transmembrane</keyword>
<dbReference type="PANTHER" id="PTHR48043:SF145">
    <property type="entry name" value="FI06409P-RELATED"/>
    <property type="match status" value="1"/>
</dbReference>
<keyword evidence="4" id="KW-1133">Transmembrane helix</keyword>
<dbReference type="OrthoDB" id="5835829at2759"/>
<keyword evidence="4" id="KW-0472">Membrane</keyword>
<dbReference type="InterPro" id="IPR050271">
    <property type="entry name" value="UDP-glycosyltransferase"/>
</dbReference>
<evidence type="ECO:0000256" key="1">
    <source>
        <dbReference type="ARBA" id="ARBA00009995"/>
    </source>
</evidence>
<dbReference type="Gene3D" id="3.40.50.2000">
    <property type="entry name" value="Glycogen Phosphorylase B"/>
    <property type="match status" value="1"/>
</dbReference>
<keyword evidence="2" id="KW-0328">Glycosyltransferase</keyword>
<dbReference type="AlphaFoldDB" id="A0A195CUR3"/>
<dbReference type="EMBL" id="KQ977279">
    <property type="protein sequence ID" value="KYN04395.1"/>
    <property type="molecule type" value="Genomic_DNA"/>
</dbReference>
<evidence type="ECO:0000313" key="6">
    <source>
        <dbReference type="EMBL" id="KYN04395.1"/>
    </source>
</evidence>
<dbReference type="Proteomes" id="UP000078542">
    <property type="component" value="Unassembled WGS sequence"/>
</dbReference>
<reference evidence="6 7" key="1">
    <citation type="submission" date="2016-03" db="EMBL/GenBank/DDBJ databases">
        <title>Cyphomyrmex costatus WGS genome.</title>
        <authorList>
            <person name="Nygaard S."/>
            <person name="Hu H."/>
            <person name="Boomsma J."/>
            <person name="Zhang G."/>
        </authorList>
    </citation>
    <scope>NUCLEOTIDE SEQUENCE [LARGE SCALE GENOMIC DNA]</scope>
    <source>
        <strain evidence="6">MS0001</strain>
        <tissue evidence="6">Whole body</tissue>
    </source>
</reference>
<dbReference type="InterPro" id="IPR002213">
    <property type="entry name" value="UDP_glucos_trans"/>
</dbReference>
<keyword evidence="3 6" id="KW-0808">Transferase</keyword>
<sequence length="497" mass="56519">MLTLISLYVCFYSFQFASGSTLAIPPMSALVIAFESVYDLSLLANTLSDQGIDTTLIIPAYAANELYDRMVDVRVLQLPVNADQSMSAEKRALETCSFLYTSEDIVMKVEKLRPTFTIFPALRHDGCVLPYAKHFGSIPIIWIKNPDEELYVFECTRVALPLHTSSGIWSRISTSFSRRSIFSTIKNNYFIPVLREVNHFIRDVNIDLEYHYSNVRLVLWGGDPVLRSDFASLTELLLVIGCHHCRGAYPLHENLQKSLVEYKMGIIVALLDAKFEVMLQGLAMKISKKKEGQAILWKMKRNTNITPDNLFFEDNVDRQDIIGYSRTRVVLSHCTDTEFLEAAFHGTPLICLPRDAQESRNAARVIELGFGRSVKITNDLIDSAVELTRALQEIHGTMVFRENARQVSMAIRDRLNPPSDKLIYWLGYLTRTKDDTKKFHKPNRQARTLREDIQFFAGLLVGAVIGIVGTISVIIVRYLVNRISTNKVQTVKGRYMQ</sequence>
<evidence type="ECO:0000256" key="2">
    <source>
        <dbReference type="ARBA" id="ARBA00022676"/>
    </source>
</evidence>
<evidence type="ECO:0000313" key="7">
    <source>
        <dbReference type="Proteomes" id="UP000078542"/>
    </source>
</evidence>
<evidence type="ECO:0000256" key="3">
    <source>
        <dbReference type="ARBA" id="ARBA00022679"/>
    </source>
</evidence>
<name>A0A195CUR3_9HYME</name>
<gene>
    <name evidence="6" type="ORF">ALC62_05161</name>
</gene>
<feature type="chain" id="PRO_5008270174" evidence="5">
    <location>
        <begin position="20"/>
        <end position="497"/>
    </location>
</feature>
<evidence type="ECO:0000256" key="4">
    <source>
        <dbReference type="SAM" id="Phobius"/>
    </source>
</evidence>